<feature type="region of interest" description="Disordered" evidence="1">
    <location>
        <begin position="1"/>
        <end position="22"/>
    </location>
</feature>
<evidence type="ECO:0000256" key="1">
    <source>
        <dbReference type="SAM" id="MobiDB-lite"/>
    </source>
</evidence>
<dbReference type="RefSeq" id="WP_310021132.1">
    <property type="nucleotide sequence ID" value="NZ_JAVDUM010000010.1"/>
</dbReference>
<organism evidence="2 3">
    <name type="scientific">Microbacterium resistens</name>
    <dbReference type="NCBI Taxonomy" id="156977"/>
    <lineage>
        <taxon>Bacteria</taxon>
        <taxon>Bacillati</taxon>
        <taxon>Actinomycetota</taxon>
        <taxon>Actinomycetes</taxon>
        <taxon>Micrococcales</taxon>
        <taxon>Microbacteriaceae</taxon>
        <taxon>Microbacterium</taxon>
    </lineage>
</organism>
<dbReference type="EMBL" id="JAVDUM010000010">
    <property type="protein sequence ID" value="MDR6867875.1"/>
    <property type="molecule type" value="Genomic_DNA"/>
</dbReference>
<comment type="caution">
    <text evidence="2">The sequence shown here is derived from an EMBL/GenBank/DDBJ whole genome shotgun (WGS) entry which is preliminary data.</text>
</comment>
<reference evidence="2 3" key="1">
    <citation type="submission" date="2023-07" db="EMBL/GenBank/DDBJ databases">
        <title>Sorghum-associated microbial communities from plants grown in Nebraska, USA.</title>
        <authorList>
            <person name="Schachtman D."/>
        </authorList>
    </citation>
    <scope>NUCLEOTIDE SEQUENCE [LARGE SCALE GENOMIC DNA]</scope>
    <source>
        <strain evidence="2 3">2980</strain>
    </source>
</reference>
<protein>
    <submittedName>
        <fullName evidence="2">Uncharacterized protein</fullName>
    </submittedName>
</protein>
<dbReference type="Proteomes" id="UP001259347">
    <property type="component" value="Unassembled WGS sequence"/>
</dbReference>
<gene>
    <name evidence="2" type="ORF">J2Y69_002483</name>
</gene>
<sequence length="123" mass="14277">MSKTPQPEAHRGNIFLREPVLNRPPRRLIPERRGQEFTPHGTDSVGVIISDPKRNRRSVEFFYRHDPDTVHSMRADEFNDRFAYLIEKRRDRLPPKIRWISDGMGRAAEAMRGLAESARKAAA</sequence>
<evidence type="ECO:0000313" key="2">
    <source>
        <dbReference type="EMBL" id="MDR6867875.1"/>
    </source>
</evidence>
<keyword evidence="3" id="KW-1185">Reference proteome</keyword>
<name>A0ABU1SE25_9MICO</name>
<proteinExistence type="predicted"/>
<accession>A0ABU1SE25</accession>
<evidence type="ECO:0000313" key="3">
    <source>
        <dbReference type="Proteomes" id="UP001259347"/>
    </source>
</evidence>